<comment type="caution">
    <text evidence="5">The sequence shown here is derived from an EMBL/GenBank/DDBJ whole genome shotgun (WGS) entry which is preliminary data.</text>
</comment>
<feature type="domain" description="ABC transporter" evidence="4">
    <location>
        <begin position="4"/>
        <end position="243"/>
    </location>
</feature>
<dbReference type="SMART" id="SM00382">
    <property type="entry name" value="AAA"/>
    <property type="match status" value="1"/>
</dbReference>
<dbReference type="SUPFAM" id="SSF52540">
    <property type="entry name" value="P-loop containing nucleoside triphosphate hydrolases"/>
    <property type="match status" value="1"/>
</dbReference>
<dbReference type="RefSeq" id="WP_119103266.1">
    <property type="nucleotide sequence ID" value="NZ_QXMJ01000165.1"/>
</dbReference>
<dbReference type="InterPro" id="IPR003439">
    <property type="entry name" value="ABC_transporter-like_ATP-bd"/>
</dbReference>
<dbReference type="InterPro" id="IPR008995">
    <property type="entry name" value="Mo/tungstate-bd_C_term_dom"/>
</dbReference>
<evidence type="ECO:0000256" key="2">
    <source>
        <dbReference type="ARBA" id="ARBA00022741"/>
    </source>
</evidence>
<dbReference type="InterPro" id="IPR017871">
    <property type="entry name" value="ABC_transporter-like_CS"/>
</dbReference>
<name>A0A505DL38_9ACTN</name>
<keyword evidence="2" id="KW-0547">Nucleotide-binding</keyword>
<dbReference type="FunFam" id="3.40.50.300:FF:000042">
    <property type="entry name" value="Maltose/maltodextrin ABC transporter, ATP-binding protein"/>
    <property type="match status" value="1"/>
</dbReference>
<reference evidence="5 6" key="1">
    <citation type="submission" date="2019-06" db="EMBL/GenBank/DDBJ databases">
        <title>Streptomyces sporangiiformans sp. nov., a novel actinomycete isolated from soil in Mount Song.</title>
        <authorList>
            <person name="Han L."/>
        </authorList>
    </citation>
    <scope>NUCLEOTIDE SEQUENCE [LARGE SCALE GENOMIC DNA]</scope>
    <source>
        <strain evidence="5 6">NEAU-SSA 1</strain>
    </source>
</reference>
<evidence type="ECO:0000259" key="4">
    <source>
        <dbReference type="PROSITE" id="PS50893"/>
    </source>
</evidence>
<dbReference type="Pfam" id="PF00005">
    <property type="entry name" value="ABC_tran"/>
    <property type="match status" value="1"/>
</dbReference>
<sequence>MSHVRIEGLTKRFAGKPPAVAVDDLSLEIEPGEFIVLLGPSGCGKTTTLRCLAGLETPDEGRISLGDQMVLNVRGKVNLPPNKRRIGMVFQSYALWPHMTVRRNIGYPLRTRRVAREEARRRIDEAAELVDCAALLDRYPAQLSGGQQQRVALARGLAAQPDLVLFDEPLSNLDARLRDQVRAQLHELHARLGFTAVFVTHDQSEALALGDRLAIMKAGRIEQLDTPERVFDEPATEYVAGFIGMSNRLPLRRQGTGWILAGGPGTDEQPGEASSSAGASRLVADELPVPRSHSEVAVRLRPDDLRLCPAEEKPPAHGVALAAEVVDAQFGGRHMDVVVAIAGSRLHAQAPLTGKPWARGLARGQRVTAWFAKDAALYYDADGARAAAHAPAAAVGA</sequence>
<evidence type="ECO:0000313" key="5">
    <source>
        <dbReference type="EMBL" id="TPQ19061.1"/>
    </source>
</evidence>
<keyword evidence="6" id="KW-1185">Reference proteome</keyword>
<dbReference type="InterPro" id="IPR027417">
    <property type="entry name" value="P-loop_NTPase"/>
</dbReference>
<dbReference type="PROSITE" id="PS50893">
    <property type="entry name" value="ABC_TRANSPORTER_2"/>
    <property type="match status" value="1"/>
</dbReference>
<dbReference type="GO" id="GO:0140359">
    <property type="term" value="F:ABC-type transporter activity"/>
    <property type="evidence" value="ECO:0007669"/>
    <property type="project" value="UniProtKB-ARBA"/>
</dbReference>
<protein>
    <submittedName>
        <fullName evidence="5">ABC transporter ATP-binding protein</fullName>
    </submittedName>
</protein>
<dbReference type="OrthoDB" id="9802264at2"/>
<dbReference type="GO" id="GO:0055052">
    <property type="term" value="C:ATP-binding cassette (ABC) transporter complex, substrate-binding subunit-containing"/>
    <property type="evidence" value="ECO:0007669"/>
    <property type="project" value="TreeGrafter"/>
</dbReference>
<keyword evidence="1" id="KW-0813">Transport</keyword>
<dbReference type="PANTHER" id="PTHR43875:SF1">
    <property type="entry name" value="OSMOPROTECTIVE COMPOUNDS UPTAKE ATP-BINDING PROTEIN GGTA"/>
    <property type="match status" value="1"/>
</dbReference>
<dbReference type="InterPro" id="IPR013611">
    <property type="entry name" value="Transp-assoc_OB_typ2"/>
</dbReference>
<gene>
    <name evidence="5" type="ORF">FGD71_027770</name>
</gene>
<evidence type="ECO:0000256" key="3">
    <source>
        <dbReference type="ARBA" id="ARBA00022840"/>
    </source>
</evidence>
<proteinExistence type="predicted"/>
<dbReference type="SUPFAM" id="SSF50331">
    <property type="entry name" value="MOP-like"/>
    <property type="match status" value="1"/>
</dbReference>
<dbReference type="InterPro" id="IPR003593">
    <property type="entry name" value="AAA+_ATPase"/>
</dbReference>
<dbReference type="Gene3D" id="3.40.50.300">
    <property type="entry name" value="P-loop containing nucleotide triphosphate hydrolases"/>
    <property type="match status" value="1"/>
</dbReference>
<keyword evidence="3 5" id="KW-0067">ATP-binding</keyword>
<dbReference type="AlphaFoldDB" id="A0A505DL38"/>
<dbReference type="GO" id="GO:0016887">
    <property type="term" value="F:ATP hydrolysis activity"/>
    <property type="evidence" value="ECO:0007669"/>
    <property type="project" value="InterPro"/>
</dbReference>
<accession>A0A505DL38</accession>
<evidence type="ECO:0000313" key="6">
    <source>
        <dbReference type="Proteomes" id="UP000317378"/>
    </source>
</evidence>
<dbReference type="InterPro" id="IPR047641">
    <property type="entry name" value="ABC_transpr_MalK/UgpC-like"/>
</dbReference>
<evidence type="ECO:0000256" key="1">
    <source>
        <dbReference type="ARBA" id="ARBA00022448"/>
    </source>
</evidence>
<dbReference type="Pfam" id="PF08402">
    <property type="entry name" value="TOBE_2"/>
    <property type="match status" value="1"/>
</dbReference>
<dbReference type="GO" id="GO:0005524">
    <property type="term" value="F:ATP binding"/>
    <property type="evidence" value="ECO:0007669"/>
    <property type="project" value="UniProtKB-KW"/>
</dbReference>
<dbReference type="PROSITE" id="PS00211">
    <property type="entry name" value="ABC_TRANSPORTER_1"/>
    <property type="match status" value="1"/>
</dbReference>
<dbReference type="PANTHER" id="PTHR43875">
    <property type="entry name" value="MALTODEXTRIN IMPORT ATP-BINDING PROTEIN MSMX"/>
    <property type="match status" value="1"/>
</dbReference>
<dbReference type="Proteomes" id="UP000317378">
    <property type="component" value="Unassembled WGS sequence"/>
</dbReference>
<organism evidence="5 6">
    <name type="scientific">Streptomyces sporangiiformans</name>
    <dbReference type="NCBI Taxonomy" id="2315329"/>
    <lineage>
        <taxon>Bacteria</taxon>
        <taxon>Bacillati</taxon>
        <taxon>Actinomycetota</taxon>
        <taxon>Actinomycetes</taxon>
        <taxon>Kitasatosporales</taxon>
        <taxon>Streptomycetaceae</taxon>
        <taxon>Streptomyces</taxon>
    </lineage>
</organism>
<dbReference type="EMBL" id="VCHX02000165">
    <property type="protein sequence ID" value="TPQ19061.1"/>
    <property type="molecule type" value="Genomic_DNA"/>
</dbReference>